<feature type="domain" description="M23ase beta-sheet core" evidence="4">
    <location>
        <begin position="284"/>
        <end position="376"/>
    </location>
</feature>
<dbReference type="SUPFAM" id="SSF51261">
    <property type="entry name" value="Duplicated hybrid motif"/>
    <property type="match status" value="1"/>
</dbReference>
<name>A0ABS5KC47_9BACT</name>
<feature type="coiled-coil region" evidence="2">
    <location>
        <begin position="190"/>
        <end position="245"/>
    </location>
</feature>
<sequence length="382" mass="44158">MVIKRLFILSIFTLLFSITQGQTIAELESQKERINKRIENANSLIKKYANQRSNSLKNIRLLNSQIKDREELIQLYNDEISLLENDIKVLNLEIEDNQEQLEALKEQYTKLIRETYSNKKRYNELSFFFGAESFNEAYRRYIMLKEYNKFRHNQGVLIQQKSTQLDEANNLLNTKLKVQNNALNNIRSQYEQLVVDKRKIDSNIKSLQQKESSLRRKVRQDKNALKKLEDTIIKLIAELNKEAVEPSDFHLAKGKLSWPISNGVIVSQFGEHQHPVLKYVKVKNNGIDIQSNTDSKAKVVFGGKVSRVVPIPGYNNAVLVRHGRFLTVYANLDNVSVKAGENVTKNSVIGTIYSGNGENSGVLHFEIWEESEKLNPEFWLLK</sequence>
<dbReference type="Proteomes" id="UP000721861">
    <property type="component" value="Unassembled WGS sequence"/>
</dbReference>
<reference evidence="5 6" key="1">
    <citation type="journal article" date="2014" name="Int. J. Syst. Evol. Microbiol.">
        <title>Carboxylicivirga gen. nov. in the family Marinilabiliaceae with two novel species, Carboxylicivirga mesophila sp. nov. and Carboxylicivirga taeanensis sp. nov., and reclassification of Cytophaga fermentans as Saccharicrinis fermentans gen. nov., comb. nov.</title>
        <authorList>
            <person name="Yang S.H."/>
            <person name="Seo H.S."/>
            <person name="Woo J.H."/>
            <person name="Oh H.M."/>
            <person name="Jang H."/>
            <person name="Lee J.H."/>
            <person name="Kim S.J."/>
            <person name="Kwon K.K."/>
        </authorList>
    </citation>
    <scope>NUCLEOTIDE SEQUENCE [LARGE SCALE GENOMIC DNA]</scope>
    <source>
        <strain evidence="5 6">JCM 18290</strain>
    </source>
</reference>
<evidence type="ECO:0000313" key="6">
    <source>
        <dbReference type="Proteomes" id="UP000721861"/>
    </source>
</evidence>
<evidence type="ECO:0000256" key="3">
    <source>
        <dbReference type="SAM" id="SignalP"/>
    </source>
</evidence>
<dbReference type="PANTHER" id="PTHR21666">
    <property type="entry name" value="PEPTIDASE-RELATED"/>
    <property type="match status" value="1"/>
</dbReference>
<keyword evidence="1 3" id="KW-0732">Signal</keyword>
<organism evidence="5 6">
    <name type="scientific">Carboxylicivirga mesophila</name>
    <dbReference type="NCBI Taxonomy" id="1166478"/>
    <lineage>
        <taxon>Bacteria</taxon>
        <taxon>Pseudomonadati</taxon>
        <taxon>Bacteroidota</taxon>
        <taxon>Bacteroidia</taxon>
        <taxon>Marinilabiliales</taxon>
        <taxon>Marinilabiliaceae</taxon>
        <taxon>Carboxylicivirga</taxon>
    </lineage>
</organism>
<comment type="caution">
    <text evidence="5">The sequence shown here is derived from an EMBL/GenBank/DDBJ whole genome shotgun (WGS) entry which is preliminary data.</text>
</comment>
<feature type="signal peptide" evidence="3">
    <location>
        <begin position="1"/>
        <end position="21"/>
    </location>
</feature>
<protein>
    <submittedName>
        <fullName evidence="5">Peptidoglycan DD-metalloendopeptidase family protein</fullName>
    </submittedName>
</protein>
<evidence type="ECO:0000256" key="1">
    <source>
        <dbReference type="ARBA" id="ARBA00022729"/>
    </source>
</evidence>
<dbReference type="Gene3D" id="2.70.70.10">
    <property type="entry name" value="Glucose Permease (Domain IIA)"/>
    <property type="match status" value="1"/>
</dbReference>
<evidence type="ECO:0000259" key="4">
    <source>
        <dbReference type="Pfam" id="PF01551"/>
    </source>
</evidence>
<evidence type="ECO:0000313" key="5">
    <source>
        <dbReference type="EMBL" id="MBS2212524.1"/>
    </source>
</evidence>
<keyword evidence="6" id="KW-1185">Reference proteome</keyword>
<gene>
    <name evidence="5" type="ORF">KEM09_13995</name>
</gene>
<proteinExistence type="predicted"/>
<dbReference type="PANTHER" id="PTHR21666:SF289">
    <property type="entry name" value="L-ALA--D-GLU ENDOPEPTIDASE"/>
    <property type="match status" value="1"/>
</dbReference>
<accession>A0ABS5KC47</accession>
<dbReference type="Pfam" id="PF01551">
    <property type="entry name" value="Peptidase_M23"/>
    <property type="match status" value="1"/>
</dbReference>
<dbReference type="RefSeq" id="WP_212229220.1">
    <property type="nucleotide sequence ID" value="NZ_JAGUCN010000016.1"/>
</dbReference>
<dbReference type="InterPro" id="IPR011055">
    <property type="entry name" value="Dup_hybrid_motif"/>
</dbReference>
<keyword evidence="2" id="KW-0175">Coiled coil</keyword>
<evidence type="ECO:0000256" key="2">
    <source>
        <dbReference type="SAM" id="Coils"/>
    </source>
</evidence>
<dbReference type="EMBL" id="JAGUCN010000016">
    <property type="protein sequence ID" value="MBS2212524.1"/>
    <property type="molecule type" value="Genomic_DNA"/>
</dbReference>
<dbReference type="CDD" id="cd12797">
    <property type="entry name" value="M23_peptidase"/>
    <property type="match status" value="1"/>
</dbReference>
<feature type="coiled-coil region" evidence="2">
    <location>
        <begin position="24"/>
        <end position="114"/>
    </location>
</feature>
<dbReference type="Gene3D" id="6.10.250.3150">
    <property type="match status" value="1"/>
</dbReference>
<feature type="chain" id="PRO_5046976704" evidence="3">
    <location>
        <begin position="22"/>
        <end position="382"/>
    </location>
</feature>
<dbReference type="InterPro" id="IPR050570">
    <property type="entry name" value="Cell_wall_metabolism_enzyme"/>
</dbReference>
<dbReference type="InterPro" id="IPR016047">
    <property type="entry name" value="M23ase_b-sheet_dom"/>
</dbReference>